<dbReference type="EMBL" id="ML993598">
    <property type="protein sequence ID" value="KAF2166013.1"/>
    <property type="molecule type" value="Genomic_DNA"/>
</dbReference>
<evidence type="ECO:0000256" key="1">
    <source>
        <dbReference type="SAM" id="MobiDB-lite"/>
    </source>
</evidence>
<dbReference type="AlphaFoldDB" id="A0A6A6CH89"/>
<name>A0A6A6CH89_ZASCE</name>
<organism evidence="2 3">
    <name type="scientific">Zasmidium cellare ATCC 36951</name>
    <dbReference type="NCBI Taxonomy" id="1080233"/>
    <lineage>
        <taxon>Eukaryota</taxon>
        <taxon>Fungi</taxon>
        <taxon>Dikarya</taxon>
        <taxon>Ascomycota</taxon>
        <taxon>Pezizomycotina</taxon>
        <taxon>Dothideomycetes</taxon>
        <taxon>Dothideomycetidae</taxon>
        <taxon>Mycosphaerellales</taxon>
        <taxon>Mycosphaerellaceae</taxon>
        <taxon>Zasmidium</taxon>
    </lineage>
</organism>
<dbReference type="GeneID" id="54566255"/>
<keyword evidence="3" id="KW-1185">Reference proteome</keyword>
<evidence type="ECO:0000313" key="2">
    <source>
        <dbReference type="EMBL" id="KAF2166013.1"/>
    </source>
</evidence>
<dbReference type="Proteomes" id="UP000799537">
    <property type="component" value="Unassembled WGS sequence"/>
</dbReference>
<feature type="region of interest" description="Disordered" evidence="1">
    <location>
        <begin position="1"/>
        <end position="24"/>
    </location>
</feature>
<dbReference type="RefSeq" id="XP_033666902.1">
    <property type="nucleotide sequence ID" value="XM_033812983.1"/>
</dbReference>
<sequence>MYLMSSPAGKSLLTRNTPESPQTPSAARFQRVRHEHVCQTASHTHCILRLYLSARSAIPGPPLPCRLAAESQRSYGSRTIAIGGQHAREDAHIRDHKHDLELHATFADLTAGEVLKKAKREDGRHKVLRTALSSERKLNSNLHDTIREGTSKFFEEQRERVVSIFNDCLKGAKGINVALADARQNEIRSLKQALQECRQCRTQTEQARAGGCEC</sequence>
<evidence type="ECO:0000313" key="3">
    <source>
        <dbReference type="Proteomes" id="UP000799537"/>
    </source>
</evidence>
<reference evidence="2" key="1">
    <citation type="journal article" date="2020" name="Stud. Mycol.">
        <title>101 Dothideomycetes genomes: a test case for predicting lifestyles and emergence of pathogens.</title>
        <authorList>
            <person name="Haridas S."/>
            <person name="Albert R."/>
            <person name="Binder M."/>
            <person name="Bloem J."/>
            <person name="Labutti K."/>
            <person name="Salamov A."/>
            <person name="Andreopoulos B."/>
            <person name="Baker S."/>
            <person name="Barry K."/>
            <person name="Bills G."/>
            <person name="Bluhm B."/>
            <person name="Cannon C."/>
            <person name="Castanera R."/>
            <person name="Culley D."/>
            <person name="Daum C."/>
            <person name="Ezra D."/>
            <person name="Gonzalez J."/>
            <person name="Henrissat B."/>
            <person name="Kuo A."/>
            <person name="Liang C."/>
            <person name="Lipzen A."/>
            <person name="Lutzoni F."/>
            <person name="Magnuson J."/>
            <person name="Mondo S."/>
            <person name="Nolan M."/>
            <person name="Ohm R."/>
            <person name="Pangilinan J."/>
            <person name="Park H.-J."/>
            <person name="Ramirez L."/>
            <person name="Alfaro M."/>
            <person name="Sun H."/>
            <person name="Tritt A."/>
            <person name="Yoshinaga Y."/>
            <person name="Zwiers L.-H."/>
            <person name="Turgeon B."/>
            <person name="Goodwin S."/>
            <person name="Spatafora J."/>
            <person name="Crous P."/>
            <person name="Grigoriev I."/>
        </authorList>
    </citation>
    <scope>NUCLEOTIDE SEQUENCE</scope>
    <source>
        <strain evidence="2">ATCC 36951</strain>
    </source>
</reference>
<accession>A0A6A6CH89</accession>
<proteinExistence type="predicted"/>
<feature type="compositionally biased region" description="Polar residues" evidence="1">
    <location>
        <begin position="13"/>
        <end position="24"/>
    </location>
</feature>
<gene>
    <name evidence="2" type="ORF">M409DRAFT_55364</name>
</gene>
<protein>
    <submittedName>
        <fullName evidence="2">Uncharacterized protein</fullName>
    </submittedName>
</protein>